<dbReference type="AlphaFoldDB" id="A0A0B6Y7F0"/>
<dbReference type="EMBL" id="HACG01005138">
    <property type="protein sequence ID" value="CEK52003.1"/>
    <property type="molecule type" value="Transcribed_RNA"/>
</dbReference>
<gene>
    <name evidence="1" type="primary">ORF15118</name>
</gene>
<sequence length="63" mass="7104">MFSYNFCCRTVYHSSADRHNKTSSNSHCIVSTTFVRMCLTTKANAANPTMTSMLVTVPPKYHL</sequence>
<reference evidence="1" key="1">
    <citation type="submission" date="2014-12" db="EMBL/GenBank/DDBJ databases">
        <title>Insight into the proteome of Arion vulgaris.</title>
        <authorList>
            <person name="Aradska J."/>
            <person name="Bulat T."/>
            <person name="Smidak R."/>
            <person name="Sarate P."/>
            <person name="Gangsoo J."/>
            <person name="Sialana F."/>
            <person name="Bilban M."/>
            <person name="Lubec G."/>
        </authorList>
    </citation>
    <scope>NUCLEOTIDE SEQUENCE</scope>
    <source>
        <tissue evidence="1">Skin</tissue>
    </source>
</reference>
<protein>
    <submittedName>
        <fullName evidence="1">Uncharacterized protein</fullName>
    </submittedName>
</protein>
<accession>A0A0B6Y7F0</accession>
<proteinExistence type="predicted"/>
<evidence type="ECO:0000313" key="1">
    <source>
        <dbReference type="EMBL" id="CEK52003.1"/>
    </source>
</evidence>
<organism evidence="1">
    <name type="scientific">Arion vulgaris</name>
    <dbReference type="NCBI Taxonomy" id="1028688"/>
    <lineage>
        <taxon>Eukaryota</taxon>
        <taxon>Metazoa</taxon>
        <taxon>Spiralia</taxon>
        <taxon>Lophotrochozoa</taxon>
        <taxon>Mollusca</taxon>
        <taxon>Gastropoda</taxon>
        <taxon>Heterobranchia</taxon>
        <taxon>Euthyneura</taxon>
        <taxon>Panpulmonata</taxon>
        <taxon>Eupulmonata</taxon>
        <taxon>Stylommatophora</taxon>
        <taxon>Helicina</taxon>
        <taxon>Arionoidea</taxon>
        <taxon>Arionidae</taxon>
        <taxon>Arion</taxon>
    </lineage>
</organism>
<name>A0A0B6Y7F0_9EUPU</name>